<feature type="domain" description="Glutaminase A central" evidence="1">
    <location>
        <begin position="90"/>
        <end position="191"/>
    </location>
</feature>
<dbReference type="PANTHER" id="PTHR31987:SF1">
    <property type="entry name" value="GLUTAMINASE A"/>
    <property type="match status" value="1"/>
</dbReference>
<name>A0ABR1JLN2_9AGAR</name>
<comment type="caution">
    <text evidence="3">The sequence shown here is derived from an EMBL/GenBank/DDBJ whole genome shotgun (WGS) entry which is preliminary data.</text>
</comment>
<accession>A0ABR1JLN2</accession>
<reference evidence="3 4" key="1">
    <citation type="submission" date="2024-01" db="EMBL/GenBank/DDBJ databases">
        <title>A draft genome for the cacao thread blight pathogen Marasmiellus scandens.</title>
        <authorList>
            <person name="Baruah I.K."/>
            <person name="Leung J."/>
            <person name="Bukari Y."/>
            <person name="Amoako-Attah I."/>
            <person name="Meinhardt L.W."/>
            <person name="Bailey B.A."/>
            <person name="Cohen S.P."/>
        </authorList>
    </citation>
    <scope>NUCLEOTIDE SEQUENCE [LARGE SCALE GENOMIC DNA]</scope>
    <source>
        <strain evidence="3 4">GH-19</strain>
    </source>
</reference>
<protein>
    <submittedName>
        <fullName evidence="3">Uncharacterized protein</fullName>
    </submittedName>
</protein>
<dbReference type="InterPro" id="IPR032514">
    <property type="entry name" value="GtaA_central"/>
</dbReference>
<feature type="domain" description="Glutaminase A N-terminal" evidence="2">
    <location>
        <begin position="1"/>
        <end position="80"/>
    </location>
</feature>
<dbReference type="Pfam" id="PF16335">
    <property type="entry name" value="GtaA_6_Hairpin"/>
    <property type="match status" value="1"/>
</dbReference>
<sequence length="213" mass="23294">MDLGKIQSSSQPVYWSLGLVRDPVIQYAPAPGQSQARRPYFYSDPRFSSQKIDDVVDFFLEDYESAVLRAEDLDARVLQDTASAAAGKEEEYFNLVSLGARQTLAGFDITFTATQDNNSDIKAFTKNTGVAGISNNVPTLYASLPAFLYFNASWAGYLLEPLLQYKDSLLPEDRAVAASDLGAYPKASGNNGRSGVEGIQYQVLATNAHTRLI</sequence>
<evidence type="ECO:0000259" key="1">
    <source>
        <dbReference type="Pfam" id="PF16335"/>
    </source>
</evidence>
<organism evidence="3 4">
    <name type="scientific">Marasmiellus scandens</name>
    <dbReference type="NCBI Taxonomy" id="2682957"/>
    <lineage>
        <taxon>Eukaryota</taxon>
        <taxon>Fungi</taxon>
        <taxon>Dikarya</taxon>
        <taxon>Basidiomycota</taxon>
        <taxon>Agaricomycotina</taxon>
        <taxon>Agaricomycetes</taxon>
        <taxon>Agaricomycetidae</taxon>
        <taxon>Agaricales</taxon>
        <taxon>Marasmiineae</taxon>
        <taxon>Omphalotaceae</taxon>
        <taxon>Marasmiellus</taxon>
    </lineage>
</organism>
<dbReference type="PANTHER" id="PTHR31987">
    <property type="entry name" value="GLUTAMINASE A-RELATED"/>
    <property type="match status" value="1"/>
</dbReference>
<dbReference type="InterPro" id="IPR033433">
    <property type="entry name" value="GtaA_N"/>
</dbReference>
<proteinExistence type="predicted"/>
<dbReference type="InterPro" id="IPR052743">
    <property type="entry name" value="Glutaminase_GtaA"/>
</dbReference>
<keyword evidence="4" id="KW-1185">Reference proteome</keyword>
<dbReference type="Pfam" id="PF17168">
    <property type="entry name" value="DUF5127"/>
    <property type="match status" value="1"/>
</dbReference>
<dbReference type="Proteomes" id="UP001498398">
    <property type="component" value="Unassembled WGS sequence"/>
</dbReference>
<evidence type="ECO:0000259" key="2">
    <source>
        <dbReference type="Pfam" id="PF17168"/>
    </source>
</evidence>
<dbReference type="EMBL" id="JBANRG010000011">
    <property type="protein sequence ID" value="KAK7462172.1"/>
    <property type="molecule type" value="Genomic_DNA"/>
</dbReference>
<evidence type="ECO:0000313" key="4">
    <source>
        <dbReference type="Proteomes" id="UP001498398"/>
    </source>
</evidence>
<evidence type="ECO:0000313" key="3">
    <source>
        <dbReference type="EMBL" id="KAK7462172.1"/>
    </source>
</evidence>
<gene>
    <name evidence="3" type="ORF">VKT23_007775</name>
</gene>